<gene>
    <name evidence="2" type="ORF">LEMA_P045900.1</name>
</gene>
<dbReference type="InParanoid" id="E5R4B6"/>
<dbReference type="AlphaFoldDB" id="E5R4B6"/>
<organism evidence="3">
    <name type="scientific">Leptosphaeria maculans (strain JN3 / isolate v23.1.3 / race Av1-4-5-6-7-8)</name>
    <name type="common">Blackleg fungus</name>
    <name type="synonym">Phoma lingam</name>
    <dbReference type="NCBI Taxonomy" id="985895"/>
    <lineage>
        <taxon>Eukaryota</taxon>
        <taxon>Fungi</taxon>
        <taxon>Dikarya</taxon>
        <taxon>Ascomycota</taxon>
        <taxon>Pezizomycotina</taxon>
        <taxon>Dothideomycetes</taxon>
        <taxon>Pleosporomycetidae</taxon>
        <taxon>Pleosporales</taxon>
        <taxon>Pleosporineae</taxon>
        <taxon>Leptosphaeriaceae</taxon>
        <taxon>Plenodomus</taxon>
        <taxon>Plenodomus lingam/Leptosphaeria maculans species complex</taxon>
    </lineage>
</organism>
<name>E5R4B6_LEPMJ</name>
<keyword evidence="3" id="KW-1185">Reference proteome</keyword>
<protein>
    <submittedName>
        <fullName evidence="2">Predicted protein</fullName>
    </submittedName>
</protein>
<dbReference type="HOGENOM" id="CLU_2886231_0_0_1"/>
<keyword evidence="1" id="KW-0732">Signal</keyword>
<accession>E5R4B6</accession>
<reference evidence="3" key="1">
    <citation type="journal article" date="2011" name="Nat. Commun.">
        <title>Effector diversification within compartments of the Leptosphaeria maculans genome affected by Repeat-Induced Point mutations.</title>
        <authorList>
            <person name="Rouxel T."/>
            <person name="Grandaubert J."/>
            <person name="Hane J.K."/>
            <person name="Hoede C."/>
            <person name="van de Wouw A.P."/>
            <person name="Couloux A."/>
            <person name="Dominguez V."/>
            <person name="Anthouard V."/>
            <person name="Bally P."/>
            <person name="Bourras S."/>
            <person name="Cozijnsen A.J."/>
            <person name="Ciuffetti L.M."/>
            <person name="Degrave A."/>
            <person name="Dilmaghani A."/>
            <person name="Duret L."/>
            <person name="Fudal I."/>
            <person name="Goodwin S.B."/>
            <person name="Gout L."/>
            <person name="Glaser N."/>
            <person name="Linglin J."/>
            <person name="Kema G.H.J."/>
            <person name="Lapalu N."/>
            <person name="Lawrence C.B."/>
            <person name="May K."/>
            <person name="Meyer M."/>
            <person name="Ollivier B."/>
            <person name="Poulain J."/>
            <person name="Schoch C.L."/>
            <person name="Simon A."/>
            <person name="Spatafora J.W."/>
            <person name="Stachowiak A."/>
            <person name="Turgeon B.G."/>
            <person name="Tyler B.M."/>
            <person name="Vincent D."/>
            <person name="Weissenbach J."/>
            <person name="Amselem J."/>
            <person name="Quesneville H."/>
            <person name="Oliver R.P."/>
            <person name="Wincker P."/>
            <person name="Balesdent M.-H."/>
            <person name="Howlett B.J."/>
        </authorList>
    </citation>
    <scope>NUCLEOTIDE SEQUENCE [LARGE SCALE GENOMIC DNA]</scope>
    <source>
        <strain evidence="3">JN3 / isolate v23.1.3 / race Av1-4-5-6-7-8</strain>
    </source>
</reference>
<sequence>MRFSTAIALTFSATASLVAAQDKCQAQKYVQRSPSFPHPFLPFSSYHQHRLLQSHKSDQPSVN</sequence>
<dbReference type="VEuPathDB" id="FungiDB:LEMA_P045900.1"/>
<proteinExistence type="predicted"/>
<dbReference type="EMBL" id="FP929083">
    <property type="protein sequence ID" value="CBX91884.1"/>
    <property type="molecule type" value="Genomic_DNA"/>
</dbReference>
<feature type="signal peptide" evidence="1">
    <location>
        <begin position="1"/>
        <end position="20"/>
    </location>
</feature>
<dbReference type="Proteomes" id="UP000002668">
    <property type="component" value="Genome"/>
</dbReference>
<evidence type="ECO:0000313" key="3">
    <source>
        <dbReference type="Proteomes" id="UP000002668"/>
    </source>
</evidence>
<feature type="chain" id="PRO_5003198352" evidence="1">
    <location>
        <begin position="21"/>
        <end position="63"/>
    </location>
</feature>
<evidence type="ECO:0000313" key="2">
    <source>
        <dbReference type="EMBL" id="CBX91884.1"/>
    </source>
</evidence>
<evidence type="ECO:0000256" key="1">
    <source>
        <dbReference type="SAM" id="SignalP"/>
    </source>
</evidence>